<evidence type="ECO:0000313" key="10">
    <source>
        <dbReference type="EMBL" id="MBG0739295.1"/>
    </source>
</evidence>
<evidence type="ECO:0000259" key="9">
    <source>
        <dbReference type="SMART" id="SM00852"/>
    </source>
</evidence>
<comment type="pathway">
    <text evidence="2 7">Cofactor biosynthesis; molybdopterin biosynthesis.</text>
</comment>
<keyword evidence="7" id="KW-0808">Transferase</keyword>
<comment type="caution">
    <text evidence="10">The sequence shown here is derived from an EMBL/GenBank/DDBJ whole genome shotgun (WGS) entry which is preliminary data.</text>
</comment>
<evidence type="ECO:0000256" key="7">
    <source>
        <dbReference type="RuleBase" id="RU365090"/>
    </source>
</evidence>
<dbReference type="Pfam" id="PF03454">
    <property type="entry name" value="MoeA_C"/>
    <property type="match status" value="1"/>
</dbReference>
<dbReference type="Gene3D" id="3.90.105.10">
    <property type="entry name" value="Molybdopterin biosynthesis moea protein, domain 2"/>
    <property type="match status" value="1"/>
</dbReference>
<dbReference type="Gene3D" id="2.40.340.10">
    <property type="entry name" value="MoeA, C-terminal, domain IV"/>
    <property type="match status" value="1"/>
</dbReference>
<dbReference type="GO" id="GO:0005829">
    <property type="term" value="C:cytosol"/>
    <property type="evidence" value="ECO:0007669"/>
    <property type="project" value="TreeGrafter"/>
</dbReference>
<dbReference type="Gene3D" id="3.40.980.10">
    <property type="entry name" value="MoaB/Mog-like domain"/>
    <property type="match status" value="1"/>
</dbReference>
<feature type="domain" description="MoaB/Mog" evidence="9">
    <location>
        <begin position="226"/>
        <end position="370"/>
    </location>
</feature>
<dbReference type="InterPro" id="IPR036135">
    <property type="entry name" value="MoeA_linker/N_sf"/>
</dbReference>
<dbReference type="Pfam" id="PF00994">
    <property type="entry name" value="MoCF_biosynth"/>
    <property type="match status" value="1"/>
</dbReference>
<comment type="cofactor">
    <cofactor evidence="7">
        <name>Mg(2+)</name>
        <dbReference type="ChEBI" id="CHEBI:18420"/>
    </cofactor>
</comment>
<evidence type="ECO:0000256" key="4">
    <source>
        <dbReference type="ARBA" id="ARBA00022505"/>
    </source>
</evidence>
<comment type="function">
    <text evidence="1 7">Catalyzes the insertion of molybdate into adenylated molybdopterin with the concomitant release of AMP.</text>
</comment>
<dbReference type="CDD" id="cd00887">
    <property type="entry name" value="MoeA"/>
    <property type="match status" value="1"/>
</dbReference>
<protein>
    <recommendedName>
        <fullName evidence="7">Molybdopterin molybdenumtransferase</fullName>
        <ecNumber evidence="7">2.10.1.1</ecNumber>
    </recommendedName>
</protein>
<evidence type="ECO:0000256" key="2">
    <source>
        <dbReference type="ARBA" id="ARBA00005046"/>
    </source>
</evidence>
<organism evidence="10 11">
    <name type="scientific">Arthrobacter terrae</name>
    <dbReference type="NCBI Taxonomy" id="2935737"/>
    <lineage>
        <taxon>Bacteria</taxon>
        <taxon>Bacillati</taxon>
        <taxon>Actinomycetota</taxon>
        <taxon>Actinomycetes</taxon>
        <taxon>Micrococcales</taxon>
        <taxon>Micrococcaceae</taxon>
        <taxon>Arthrobacter</taxon>
    </lineage>
</organism>
<dbReference type="InterPro" id="IPR005111">
    <property type="entry name" value="MoeA_C_domain_IV"/>
</dbReference>
<evidence type="ECO:0000256" key="6">
    <source>
        <dbReference type="ARBA" id="ARBA00047317"/>
    </source>
</evidence>
<dbReference type="InterPro" id="IPR038987">
    <property type="entry name" value="MoeA-like"/>
</dbReference>
<dbReference type="InterPro" id="IPR005110">
    <property type="entry name" value="MoeA_linker/N"/>
</dbReference>
<dbReference type="AlphaFoldDB" id="A0A931CN91"/>
<name>A0A931CN91_9MICC</name>
<proteinExistence type="inferred from homology"/>
<dbReference type="SMART" id="SM00852">
    <property type="entry name" value="MoCF_biosynth"/>
    <property type="match status" value="1"/>
</dbReference>
<dbReference type="NCBIfam" id="NF045515">
    <property type="entry name" value="Glp_gephyrin"/>
    <property type="match status" value="1"/>
</dbReference>
<dbReference type="GO" id="GO:0061599">
    <property type="term" value="F:molybdopterin molybdotransferase activity"/>
    <property type="evidence" value="ECO:0007669"/>
    <property type="project" value="UniProtKB-UniRule"/>
</dbReference>
<evidence type="ECO:0000256" key="1">
    <source>
        <dbReference type="ARBA" id="ARBA00002901"/>
    </source>
</evidence>
<dbReference type="Gene3D" id="2.170.190.11">
    <property type="entry name" value="Molybdopterin biosynthesis moea protein, domain 3"/>
    <property type="match status" value="1"/>
</dbReference>
<dbReference type="SUPFAM" id="SSF63882">
    <property type="entry name" value="MoeA N-terminal region -like"/>
    <property type="match status" value="1"/>
</dbReference>
<dbReference type="InterPro" id="IPR001453">
    <property type="entry name" value="MoaB/Mog_dom"/>
</dbReference>
<dbReference type="InterPro" id="IPR036688">
    <property type="entry name" value="MoeA_C_domain_IV_sf"/>
</dbReference>
<dbReference type="GO" id="GO:0046872">
    <property type="term" value="F:metal ion binding"/>
    <property type="evidence" value="ECO:0007669"/>
    <property type="project" value="UniProtKB-UniRule"/>
</dbReference>
<dbReference type="PANTHER" id="PTHR10192:SF5">
    <property type="entry name" value="GEPHYRIN"/>
    <property type="match status" value="1"/>
</dbReference>
<accession>A0A931CN91</accession>
<reference evidence="10 11" key="1">
    <citation type="submission" date="2020-11" db="EMBL/GenBank/DDBJ databases">
        <title>Arthrobacter antarcticus sp. nov., isolated from Antarctic Soil.</title>
        <authorList>
            <person name="Li J."/>
        </authorList>
    </citation>
    <scope>NUCLEOTIDE SEQUENCE [LARGE SCALE GENOMIC DNA]</scope>
    <source>
        <strain evidence="10 11">Z1-20</strain>
    </source>
</reference>
<gene>
    <name evidence="10" type="ORF">IV500_07820</name>
</gene>
<dbReference type="EMBL" id="JADNYM010000008">
    <property type="protein sequence ID" value="MBG0739295.1"/>
    <property type="molecule type" value="Genomic_DNA"/>
</dbReference>
<dbReference type="EC" id="2.10.1.1" evidence="7"/>
<evidence type="ECO:0000256" key="3">
    <source>
        <dbReference type="ARBA" id="ARBA00010763"/>
    </source>
</evidence>
<feature type="compositionally biased region" description="Low complexity" evidence="8">
    <location>
        <begin position="69"/>
        <end position="95"/>
    </location>
</feature>
<evidence type="ECO:0000313" key="11">
    <source>
        <dbReference type="Proteomes" id="UP000655366"/>
    </source>
</evidence>
<dbReference type="SUPFAM" id="SSF63867">
    <property type="entry name" value="MoeA C-terminal domain-like"/>
    <property type="match status" value="1"/>
</dbReference>
<comment type="catalytic activity">
    <reaction evidence="6">
        <text>adenylyl-molybdopterin + molybdate = Mo-molybdopterin + AMP + H(+)</text>
        <dbReference type="Rhea" id="RHEA:35047"/>
        <dbReference type="ChEBI" id="CHEBI:15378"/>
        <dbReference type="ChEBI" id="CHEBI:36264"/>
        <dbReference type="ChEBI" id="CHEBI:62727"/>
        <dbReference type="ChEBI" id="CHEBI:71302"/>
        <dbReference type="ChEBI" id="CHEBI:456215"/>
        <dbReference type="EC" id="2.10.1.1"/>
    </reaction>
</comment>
<keyword evidence="5 7" id="KW-0501">Molybdenum cofactor biosynthesis</keyword>
<dbReference type="SUPFAM" id="SSF53218">
    <property type="entry name" value="Molybdenum cofactor biosynthesis proteins"/>
    <property type="match status" value="1"/>
</dbReference>
<dbReference type="RefSeq" id="WP_196396238.1">
    <property type="nucleotide sequence ID" value="NZ_JADNYM010000008.1"/>
</dbReference>
<dbReference type="Proteomes" id="UP000655366">
    <property type="component" value="Unassembled WGS sequence"/>
</dbReference>
<keyword evidence="4 7" id="KW-0500">Molybdenum</keyword>
<keyword evidence="7" id="KW-0460">Magnesium</keyword>
<comment type="similarity">
    <text evidence="3 7">Belongs to the MoeA family.</text>
</comment>
<dbReference type="GO" id="GO:0006777">
    <property type="term" value="P:Mo-molybdopterin cofactor biosynthetic process"/>
    <property type="evidence" value="ECO:0007669"/>
    <property type="project" value="UniProtKB-UniRule"/>
</dbReference>
<keyword evidence="11" id="KW-1185">Reference proteome</keyword>
<dbReference type="InterPro" id="IPR036425">
    <property type="entry name" value="MoaB/Mog-like_dom_sf"/>
</dbReference>
<keyword evidence="7" id="KW-0479">Metal-binding</keyword>
<sequence length="455" mass="46043">MRRTVAEHQLAVLSLLSAAWDGKFDGGTPLPLIAALGRVAADDVLAPLDLPPFANSQMDGFAVNSVDVNGPDGIDPDVNNPDVNNPDVNNPDVNSPDVDGVDRARGAHTVVLTLAAAIPAGAVPAALLPGQAAPIMTGAMLPDGADAVVPVELAIPPVFPDASPGSGQTVALPATAAGTFVRAAGSDVRRGERVIKAGTRLTAGHLGLAAALGLTTLSVRRQPRVLLLTTGDEVVLAGTLAPGTGLPAGKIYDANSMLLQAALLEAGAEVLPAGLVPDDPALFLRTVRQYLATGGGVDAIVTTGGISAGAYEVVRQGLAGEQVDFLSVAMQPGGPQGLGTFDGVPFLGFPGNPVSGVMSVEMFLRPALTELIGAPRSRIKVLASLTEALTSPPGKHQIRRAVFEAARPAAHPTVRPEGGPSSHLLGALAASNALIHVPAEITSLAAGAEVEVWLL</sequence>
<evidence type="ECO:0000256" key="8">
    <source>
        <dbReference type="SAM" id="MobiDB-lite"/>
    </source>
</evidence>
<dbReference type="Pfam" id="PF03453">
    <property type="entry name" value="MoeA_N"/>
    <property type="match status" value="1"/>
</dbReference>
<feature type="region of interest" description="Disordered" evidence="8">
    <location>
        <begin position="66"/>
        <end position="95"/>
    </location>
</feature>
<evidence type="ECO:0000256" key="5">
    <source>
        <dbReference type="ARBA" id="ARBA00023150"/>
    </source>
</evidence>
<dbReference type="PANTHER" id="PTHR10192">
    <property type="entry name" value="MOLYBDOPTERIN BIOSYNTHESIS PROTEIN"/>
    <property type="match status" value="1"/>
</dbReference>